<feature type="transmembrane region" description="Helical" evidence="12">
    <location>
        <begin position="415"/>
        <end position="439"/>
    </location>
</feature>
<dbReference type="NCBIfam" id="TIGR01427">
    <property type="entry name" value="PTS_IIC_fructo"/>
    <property type="match status" value="1"/>
</dbReference>
<evidence type="ECO:0000259" key="13">
    <source>
        <dbReference type="PROSITE" id="PS51094"/>
    </source>
</evidence>
<dbReference type="InterPro" id="IPR003501">
    <property type="entry name" value="PTS_EIIB_2/3"/>
</dbReference>
<evidence type="ECO:0000256" key="11">
    <source>
        <dbReference type="ARBA" id="ARBA00023136"/>
    </source>
</evidence>
<comment type="caution">
    <text evidence="16">The sequence shown here is derived from an EMBL/GenBank/DDBJ whole genome shotgun (WGS) entry which is preliminary data.</text>
</comment>
<dbReference type="SUPFAM" id="SSF55804">
    <property type="entry name" value="Phoshotransferase/anion transport protein"/>
    <property type="match status" value="1"/>
</dbReference>
<keyword evidence="2" id="KW-0813">Transport</keyword>
<evidence type="ECO:0000313" key="16">
    <source>
        <dbReference type="EMBL" id="TVS28689.1"/>
    </source>
</evidence>
<dbReference type="InterPro" id="IPR004715">
    <property type="entry name" value="PTS_IIA_fruc"/>
</dbReference>
<evidence type="ECO:0000256" key="5">
    <source>
        <dbReference type="ARBA" id="ARBA00022597"/>
    </source>
</evidence>
<dbReference type="PANTHER" id="PTHR30505:SF0">
    <property type="entry name" value="FRUCTOSE-LIKE PTS SYSTEM EIIBC COMPONENT-RELATED"/>
    <property type="match status" value="1"/>
</dbReference>
<feature type="transmembrane region" description="Helical" evidence="12">
    <location>
        <begin position="490"/>
        <end position="513"/>
    </location>
</feature>
<dbReference type="InterPro" id="IPR013014">
    <property type="entry name" value="PTS_EIIC_2"/>
</dbReference>
<proteinExistence type="predicted"/>
<dbReference type="AlphaFoldDB" id="A0A6C1TWY3"/>
<dbReference type="Proteomes" id="UP000336646">
    <property type="component" value="Unassembled WGS sequence"/>
</dbReference>
<feature type="transmembrane region" description="Helical" evidence="12">
    <location>
        <begin position="451"/>
        <end position="470"/>
    </location>
</feature>
<feature type="transmembrane region" description="Helical" evidence="12">
    <location>
        <begin position="277"/>
        <end position="304"/>
    </location>
</feature>
<name>A0A6C1TWY3_9CORY</name>
<evidence type="ECO:0000256" key="9">
    <source>
        <dbReference type="ARBA" id="ARBA00022777"/>
    </source>
</evidence>
<keyword evidence="11 12" id="KW-0472">Membrane</keyword>
<keyword evidence="4" id="KW-0597">Phosphoprotein</keyword>
<reference evidence="16 17" key="1">
    <citation type="submission" date="2018-12" db="EMBL/GenBank/DDBJ databases">
        <title>Corynebacterium sanguinis sp. nov., a clinically-associated and environmental corynebacterium.</title>
        <authorList>
            <person name="Gonzales-Siles L."/>
            <person name="Jaen-Luchoro D."/>
            <person name="Cardew S."/>
            <person name="Inganas E."/>
            <person name="Ohlen M."/>
            <person name="Jensie-Markopolous S."/>
            <person name="Pinyeiro-Iglesias B."/>
            <person name="Molin K."/>
            <person name="Skovbjerg S."/>
            <person name="Svensson-Stadler L."/>
            <person name="Funke G."/>
            <person name="Moore E.R.B."/>
        </authorList>
    </citation>
    <scope>NUCLEOTIDE SEQUENCE [LARGE SCALE GENOMIC DNA]</scope>
    <source>
        <strain evidence="16 17">58734</strain>
    </source>
</reference>
<keyword evidence="9" id="KW-0418">Kinase</keyword>
<dbReference type="CDD" id="cd00211">
    <property type="entry name" value="PTS_IIA_fru"/>
    <property type="match status" value="1"/>
</dbReference>
<dbReference type="InterPro" id="IPR016152">
    <property type="entry name" value="PTrfase/Anion_transptr"/>
</dbReference>
<dbReference type="GO" id="GO:0009401">
    <property type="term" value="P:phosphoenolpyruvate-dependent sugar phosphotransferase system"/>
    <property type="evidence" value="ECO:0007669"/>
    <property type="project" value="UniProtKB-KW"/>
</dbReference>
<organism evidence="16 17">
    <name type="scientific">Corynebacterium sanguinis</name>
    <dbReference type="NCBI Taxonomy" id="2594913"/>
    <lineage>
        <taxon>Bacteria</taxon>
        <taxon>Bacillati</taxon>
        <taxon>Actinomycetota</taxon>
        <taxon>Actinomycetes</taxon>
        <taxon>Mycobacteriales</taxon>
        <taxon>Corynebacteriaceae</taxon>
        <taxon>Corynebacterium</taxon>
    </lineage>
</organism>
<keyword evidence="5" id="KW-0762">Sugar transport</keyword>
<dbReference type="Gene3D" id="3.40.930.10">
    <property type="entry name" value="Mannitol-specific EII, Chain A"/>
    <property type="match status" value="1"/>
</dbReference>
<dbReference type="RefSeq" id="WP_136651132.1">
    <property type="nucleotide sequence ID" value="NZ_JALXWC010000003.1"/>
</dbReference>
<gene>
    <name evidence="16" type="ORF">EKI59_06015</name>
</gene>
<dbReference type="PROSITE" id="PS51099">
    <property type="entry name" value="PTS_EIIB_TYPE_2"/>
    <property type="match status" value="1"/>
</dbReference>
<dbReference type="InterPro" id="IPR006327">
    <property type="entry name" value="PTS_IIC_fruc"/>
</dbReference>
<evidence type="ECO:0000259" key="15">
    <source>
        <dbReference type="PROSITE" id="PS51104"/>
    </source>
</evidence>
<feature type="domain" description="PTS EIIB type-2" evidence="14">
    <location>
        <begin position="159"/>
        <end position="255"/>
    </location>
</feature>
<dbReference type="InterPro" id="IPR003353">
    <property type="entry name" value="PTS_IIB_fruc"/>
</dbReference>
<evidence type="ECO:0000256" key="10">
    <source>
        <dbReference type="ARBA" id="ARBA00022989"/>
    </source>
</evidence>
<feature type="transmembrane region" description="Helical" evidence="12">
    <location>
        <begin position="552"/>
        <end position="570"/>
    </location>
</feature>
<dbReference type="OrthoDB" id="9782569at2"/>
<feature type="transmembrane region" description="Helical" evidence="12">
    <location>
        <begin position="365"/>
        <end position="395"/>
    </location>
</feature>
<keyword evidence="3" id="KW-1003">Cell membrane</keyword>
<protein>
    <submittedName>
        <fullName evidence="16">PTS lactose transporter subunit IIC</fullName>
    </submittedName>
</protein>
<dbReference type="EMBL" id="RXIR01000010">
    <property type="protein sequence ID" value="TVS28689.1"/>
    <property type="molecule type" value="Genomic_DNA"/>
</dbReference>
<dbReference type="NCBIfam" id="TIGR00848">
    <property type="entry name" value="fruA"/>
    <property type="match status" value="1"/>
</dbReference>
<dbReference type="GO" id="GO:0090563">
    <property type="term" value="F:protein-phosphocysteine-sugar phosphotransferase activity"/>
    <property type="evidence" value="ECO:0007669"/>
    <property type="project" value="TreeGrafter"/>
</dbReference>
<dbReference type="Pfam" id="PF02302">
    <property type="entry name" value="PTS_IIB"/>
    <property type="match status" value="1"/>
</dbReference>
<evidence type="ECO:0000256" key="2">
    <source>
        <dbReference type="ARBA" id="ARBA00022448"/>
    </source>
</evidence>
<dbReference type="PANTHER" id="PTHR30505">
    <property type="entry name" value="FRUCTOSE-LIKE PERMEASE"/>
    <property type="match status" value="1"/>
</dbReference>
<dbReference type="PROSITE" id="PS51094">
    <property type="entry name" value="PTS_EIIA_TYPE_2"/>
    <property type="match status" value="1"/>
</dbReference>
<evidence type="ECO:0000256" key="12">
    <source>
        <dbReference type="SAM" id="Phobius"/>
    </source>
</evidence>
<feature type="domain" description="PTS EIIC type-2" evidence="15">
    <location>
        <begin position="269"/>
        <end position="623"/>
    </location>
</feature>
<evidence type="ECO:0000256" key="3">
    <source>
        <dbReference type="ARBA" id="ARBA00022475"/>
    </source>
</evidence>
<dbReference type="PROSITE" id="PS51104">
    <property type="entry name" value="PTS_EIIC_TYPE_2"/>
    <property type="match status" value="1"/>
</dbReference>
<dbReference type="GO" id="GO:0005886">
    <property type="term" value="C:plasma membrane"/>
    <property type="evidence" value="ECO:0007669"/>
    <property type="project" value="UniProtKB-SubCell"/>
</dbReference>
<dbReference type="Pfam" id="PF00359">
    <property type="entry name" value="PTS_EIIA_2"/>
    <property type="match status" value="1"/>
</dbReference>
<keyword evidence="7" id="KW-0598">Phosphotransferase system</keyword>
<evidence type="ECO:0000256" key="6">
    <source>
        <dbReference type="ARBA" id="ARBA00022679"/>
    </source>
</evidence>
<evidence type="ECO:0000256" key="1">
    <source>
        <dbReference type="ARBA" id="ARBA00004429"/>
    </source>
</evidence>
<evidence type="ECO:0000259" key="14">
    <source>
        <dbReference type="PROSITE" id="PS51099"/>
    </source>
</evidence>
<dbReference type="InterPro" id="IPR002178">
    <property type="entry name" value="PTS_EIIA_type-2_dom"/>
</dbReference>
<keyword evidence="8 12" id="KW-0812">Transmembrane</keyword>
<dbReference type="InterPro" id="IPR013011">
    <property type="entry name" value="PTS_EIIB_2"/>
</dbReference>
<dbReference type="InterPro" id="IPR050864">
    <property type="entry name" value="Bacterial_PTS_Sugar_Transport"/>
</dbReference>
<dbReference type="NCBIfam" id="TIGR00829">
    <property type="entry name" value="FRU"/>
    <property type="match status" value="1"/>
</dbReference>
<evidence type="ECO:0000313" key="17">
    <source>
        <dbReference type="Proteomes" id="UP000336646"/>
    </source>
</evidence>
<evidence type="ECO:0000256" key="7">
    <source>
        <dbReference type="ARBA" id="ARBA00022683"/>
    </source>
</evidence>
<evidence type="ECO:0000256" key="4">
    <source>
        <dbReference type="ARBA" id="ARBA00022553"/>
    </source>
</evidence>
<feature type="transmembrane region" description="Helical" evidence="12">
    <location>
        <begin position="590"/>
        <end position="611"/>
    </location>
</feature>
<dbReference type="InterPro" id="IPR036095">
    <property type="entry name" value="PTS_EIIB-like_sf"/>
</dbReference>
<dbReference type="Gene3D" id="3.40.50.2300">
    <property type="match status" value="1"/>
</dbReference>
<keyword evidence="10 12" id="KW-1133">Transmembrane helix</keyword>
<evidence type="ECO:0000256" key="8">
    <source>
        <dbReference type="ARBA" id="ARBA00022692"/>
    </source>
</evidence>
<accession>A0A6C1TWY3</accession>
<feature type="transmembrane region" description="Helical" evidence="12">
    <location>
        <begin position="324"/>
        <end position="353"/>
    </location>
</feature>
<dbReference type="GO" id="GO:0005351">
    <property type="term" value="F:carbohydrate:proton symporter activity"/>
    <property type="evidence" value="ECO:0007669"/>
    <property type="project" value="InterPro"/>
</dbReference>
<comment type="subcellular location">
    <subcellularLocation>
        <location evidence="1">Cell inner membrane</location>
        <topology evidence="1">Multi-pass membrane protein</topology>
    </subcellularLocation>
</comment>
<keyword evidence="6" id="KW-0808">Transferase</keyword>
<sequence>MDSPDLIRLELVALDVDAGAHPREVIAHLAGLVESAGRTNDSAQLIADVTAREGKAPTGVAGRIAIPHARSSAVSVPTLAFARLRHPVDFSGPDGPADLVFLIAAPADGSKAHLSILSTLARALVREQFVEKLRAATDPQAAVEAIAAQLNHKKKRRRIAAVTACPTGVAHTYMAADALARAAASRDDVELRVEAQGATGTQPLDPDFIRGADAVILAHDVAVRGAERFEGKPLVDVPVRRAINEPAQLIDAVLNATETSTEPSTPARIYRAVMTGVSFMVPFLAASGLLLALGTLIGGTDAWAEVARGFSLAAPHGGLDRSGWLPYLAAVLIVTGQAGINLAVSALSGYIGFALAGRAGIAPGFIGGAVSVMLGAGFLGAVVTGIVAGGVALWIRGINARALESLKTTVVSPLVATLAVLFLMVGVIGRPLAALSAAVQGWLGEMGSTSAILLGVVVGAMMCVDLGGPVNKVAYAFGAAGLTAGTQASYVIMAAVMVSGMVPPLALSLATLLRASAFTPAERAAGRTIWLPGLAFVTEGAIPFAAADPARVITPLMLGGATAGAVSMALGTGVSAPHGGIFVIFAFSPWWGVCVALASGVAVGALAVVVAKQAALGRRKVST</sequence>
<dbReference type="GO" id="GO:0016301">
    <property type="term" value="F:kinase activity"/>
    <property type="evidence" value="ECO:0007669"/>
    <property type="project" value="UniProtKB-KW"/>
</dbReference>
<feature type="domain" description="PTS EIIA type-2" evidence="13">
    <location>
        <begin position="5"/>
        <end position="149"/>
    </location>
</feature>
<dbReference type="SUPFAM" id="SSF52794">
    <property type="entry name" value="PTS system IIB component-like"/>
    <property type="match status" value="1"/>
</dbReference>
<dbReference type="GO" id="GO:0022877">
    <property type="term" value="F:protein-N(PI)-phosphohistidine-fructose phosphotransferase system transporter activity"/>
    <property type="evidence" value="ECO:0007669"/>
    <property type="project" value="InterPro"/>
</dbReference>
<dbReference type="CDD" id="cd05569">
    <property type="entry name" value="PTS_IIB_fructose"/>
    <property type="match status" value="1"/>
</dbReference>